<dbReference type="Gene3D" id="2.160.20.10">
    <property type="entry name" value="Single-stranded right-handed beta-helix, Pectin lyase-like"/>
    <property type="match status" value="1"/>
</dbReference>
<evidence type="ECO:0000313" key="1">
    <source>
        <dbReference type="EMBL" id="GAH95781.1"/>
    </source>
</evidence>
<gene>
    <name evidence="1" type="ORF">S06H3_04097</name>
</gene>
<protein>
    <submittedName>
        <fullName evidence="1">Uncharacterized protein</fullName>
    </submittedName>
</protein>
<comment type="caution">
    <text evidence="1">The sequence shown here is derived from an EMBL/GenBank/DDBJ whole genome shotgun (WGS) entry which is preliminary data.</text>
</comment>
<dbReference type="InterPro" id="IPR012334">
    <property type="entry name" value="Pectin_lyas_fold"/>
</dbReference>
<organism evidence="1">
    <name type="scientific">marine sediment metagenome</name>
    <dbReference type="NCBI Taxonomy" id="412755"/>
    <lineage>
        <taxon>unclassified sequences</taxon>
        <taxon>metagenomes</taxon>
        <taxon>ecological metagenomes</taxon>
    </lineage>
</organism>
<dbReference type="InterPro" id="IPR011050">
    <property type="entry name" value="Pectin_lyase_fold/virulence"/>
</dbReference>
<feature type="non-terminal residue" evidence="1">
    <location>
        <position position="1"/>
    </location>
</feature>
<dbReference type="EMBL" id="BARV01001402">
    <property type="protein sequence ID" value="GAH95781.1"/>
    <property type="molecule type" value="Genomic_DNA"/>
</dbReference>
<name>X1JM01_9ZZZZ</name>
<dbReference type="SUPFAM" id="SSF51126">
    <property type="entry name" value="Pectin lyase-like"/>
    <property type="match status" value="1"/>
</dbReference>
<accession>X1JM01</accession>
<proteinExistence type="predicted"/>
<reference evidence="1" key="1">
    <citation type="journal article" date="2014" name="Front. Microbiol.">
        <title>High frequency of phylogenetically diverse reductive dehalogenase-homologous genes in deep subseafloor sedimentary metagenomes.</title>
        <authorList>
            <person name="Kawai M."/>
            <person name="Futagami T."/>
            <person name="Toyoda A."/>
            <person name="Takaki Y."/>
            <person name="Nishi S."/>
            <person name="Hori S."/>
            <person name="Arai W."/>
            <person name="Tsubouchi T."/>
            <person name="Morono Y."/>
            <person name="Uchiyama I."/>
            <person name="Ito T."/>
            <person name="Fujiyama A."/>
            <person name="Inagaki F."/>
            <person name="Takami H."/>
        </authorList>
    </citation>
    <scope>NUCLEOTIDE SEQUENCE</scope>
    <source>
        <strain evidence="1">Expedition CK06-06</strain>
    </source>
</reference>
<sequence length="206" mass="22665">CDIQGGWPGLGNIDADPLFVELGYWADVNDQNIVVEPNEPNAIWVDGDYHLLEGSPCIDAGDPNYVAEPNETDLDGRPRVIGGRIDMGAYEYSPPVPAEVRIVPRTINLQSSGKWITCYIWLPEDYNVADIDPNSVFLEDEIGAQSFRVDEQEQVAIAKFSRSEVQAILKTGEVELTITGRLTDGTIFEATDVIRVLNKAGLKSAK</sequence>
<dbReference type="InterPro" id="IPR059226">
    <property type="entry name" value="Choice_anch_Q_dom"/>
</dbReference>
<dbReference type="NCBIfam" id="NF041518">
    <property type="entry name" value="choice_anch_Q"/>
    <property type="match status" value="1"/>
</dbReference>
<dbReference type="AlphaFoldDB" id="X1JM01"/>